<protein>
    <submittedName>
        <fullName evidence="1">Uncharacterized protein</fullName>
    </submittedName>
</protein>
<evidence type="ECO:0000313" key="1">
    <source>
        <dbReference type="EMBL" id="CAD8645347.1"/>
    </source>
</evidence>
<accession>A0A7S0MLU3</accession>
<proteinExistence type="predicted"/>
<dbReference type="AlphaFoldDB" id="A0A7S0MLU3"/>
<sequence>MSHNVIVWTDRYVETLGYIDKNPSIKLPVGGTKHMTLYKMSGTSTLSVSVFDGSEEEEECKLMFDMYLSPDKFQALFQTREVRKDDDDVFVDLGGAGRLKGYWMSVMDDTPQHCYLVSLSLTDDDWVGEKPDVFLDFLIDFWLA</sequence>
<gene>
    <name evidence="1" type="ORF">CCUR1050_LOCUS23032</name>
</gene>
<dbReference type="EMBL" id="HBEZ01041773">
    <property type="protein sequence ID" value="CAD8645347.1"/>
    <property type="molecule type" value="Transcribed_RNA"/>
</dbReference>
<name>A0A7S0MLU3_9CRYP</name>
<organism evidence="1">
    <name type="scientific">Cryptomonas curvata</name>
    <dbReference type="NCBI Taxonomy" id="233186"/>
    <lineage>
        <taxon>Eukaryota</taxon>
        <taxon>Cryptophyceae</taxon>
        <taxon>Cryptomonadales</taxon>
        <taxon>Cryptomonadaceae</taxon>
        <taxon>Cryptomonas</taxon>
    </lineage>
</organism>
<reference evidence="1" key="1">
    <citation type="submission" date="2021-01" db="EMBL/GenBank/DDBJ databases">
        <authorList>
            <person name="Corre E."/>
            <person name="Pelletier E."/>
            <person name="Niang G."/>
            <person name="Scheremetjew M."/>
            <person name="Finn R."/>
            <person name="Kale V."/>
            <person name="Holt S."/>
            <person name="Cochrane G."/>
            <person name="Meng A."/>
            <person name="Brown T."/>
            <person name="Cohen L."/>
        </authorList>
    </citation>
    <scope>NUCLEOTIDE SEQUENCE</scope>
    <source>
        <strain evidence="1">CCAP979/52</strain>
    </source>
</reference>